<dbReference type="InterPro" id="IPR025202">
    <property type="entry name" value="PLD-like_dom"/>
</dbReference>
<evidence type="ECO:0000313" key="4">
    <source>
        <dbReference type="Proteomes" id="UP000295807"/>
    </source>
</evidence>
<keyword evidence="1" id="KW-1133">Transmembrane helix</keyword>
<dbReference type="EMBL" id="SMAD01000002">
    <property type="protein sequence ID" value="TCS88891.1"/>
    <property type="molecule type" value="Genomic_DNA"/>
</dbReference>
<dbReference type="PANTHER" id="PTHR21248">
    <property type="entry name" value="CARDIOLIPIN SYNTHASE"/>
    <property type="match status" value="1"/>
</dbReference>
<dbReference type="PROSITE" id="PS50035">
    <property type="entry name" value="PLD"/>
    <property type="match status" value="2"/>
</dbReference>
<feature type="transmembrane region" description="Helical" evidence="1">
    <location>
        <begin position="355"/>
        <end position="378"/>
    </location>
</feature>
<organism evidence="3 4">
    <name type="scientific">Anseongella ginsenosidimutans</name>
    <dbReference type="NCBI Taxonomy" id="496056"/>
    <lineage>
        <taxon>Bacteria</taxon>
        <taxon>Pseudomonadati</taxon>
        <taxon>Bacteroidota</taxon>
        <taxon>Sphingobacteriia</taxon>
        <taxon>Sphingobacteriales</taxon>
        <taxon>Sphingobacteriaceae</taxon>
        <taxon>Anseongella</taxon>
    </lineage>
</organism>
<dbReference type="Pfam" id="PF13091">
    <property type="entry name" value="PLDc_2"/>
    <property type="match status" value="2"/>
</dbReference>
<dbReference type="GO" id="GO:0030572">
    <property type="term" value="F:phosphatidyltransferase activity"/>
    <property type="evidence" value="ECO:0007669"/>
    <property type="project" value="UniProtKB-ARBA"/>
</dbReference>
<dbReference type="RefSeq" id="WP_132128005.1">
    <property type="nucleotide sequence ID" value="NZ_SMAD01000002.1"/>
</dbReference>
<name>A0A4R3KUZ6_9SPHI</name>
<protein>
    <submittedName>
        <fullName evidence="3">Cardiolipin synthase</fullName>
    </submittedName>
</protein>
<evidence type="ECO:0000256" key="1">
    <source>
        <dbReference type="SAM" id="Phobius"/>
    </source>
</evidence>
<keyword evidence="1" id="KW-0812">Transmembrane</keyword>
<gene>
    <name evidence="3" type="ORF">EDD80_10281</name>
</gene>
<reference evidence="3 4" key="1">
    <citation type="submission" date="2019-03" db="EMBL/GenBank/DDBJ databases">
        <title>Genomic Encyclopedia of Type Strains, Phase IV (KMG-IV): sequencing the most valuable type-strain genomes for metagenomic binning, comparative biology and taxonomic classification.</title>
        <authorList>
            <person name="Goeker M."/>
        </authorList>
    </citation>
    <scope>NUCLEOTIDE SEQUENCE [LARGE SCALE GENOMIC DNA]</scope>
    <source>
        <strain evidence="3 4">DSM 21100</strain>
    </source>
</reference>
<feature type="domain" description="PLD phosphodiesterase" evidence="2">
    <location>
        <begin position="105"/>
        <end position="132"/>
    </location>
</feature>
<dbReference type="InterPro" id="IPR001736">
    <property type="entry name" value="PLipase_D/transphosphatidylase"/>
</dbReference>
<dbReference type="GO" id="GO:0032049">
    <property type="term" value="P:cardiolipin biosynthetic process"/>
    <property type="evidence" value="ECO:0007669"/>
    <property type="project" value="UniProtKB-ARBA"/>
</dbReference>
<dbReference type="Gene3D" id="3.30.870.10">
    <property type="entry name" value="Endonuclease Chain A"/>
    <property type="match status" value="2"/>
</dbReference>
<dbReference type="SMART" id="SM00155">
    <property type="entry name" value="PLDc"/>
    <property type="match status" value="2"/>
</dbReference>
<sequence>MDETNPVNHVTLVRGGAPFFEELIHLIEQAREYLQLMFYIFDEDATGEMVLDALSAAARRGVTVYLVVDGYGSKPFSESRQRELRKAGVKFRSFAPIKGIRFSSVGRRMHTKTIVCDHKMAMVGGINISDKYHGSDTQPAWLDYAVKVSGPDCQRLHSLYELFWKRSFLNPRQIRNKEKIIEGIMRKGDYVNWLVNDRLRGFNLVSKSYFLAVHKARHEVIILNSYFWPGINFIRELRAAGERGVSVKLILPALSDSIIFRNATRYFYKVLFRIKNTEVYEWKQSVLHGKVALADDTWATVGSYNLNMLSAFRSIELNAVITDGTFISSMRAELGAVMKASEKIDPEEFIKRTGYLGSFLNMVSYFLLHLSLLILLFFSRKD</sequence>
<accession>A0A4R3KUZ6</accession>
<feature type="domain" description="PLD phosphodiesterase" evidence="2">
    <location>
        <begin position="283"/>
        <end position="310"/>
    </location>
</feature>
<proteinExistence type="predicted"/>
<dbReference type="OrthoDB" id="9762009at2"/>
<dbReference type="SUPFAM" id="SSF56024">
    <property type="entry name" value="Phospholipase D/nuclease"/>
    <property type="match status" value="2"/>
</dbReference>
<dbReference type="Proteomes" id="UP000295807">
    <property type="component" value="Unassembled WGS sequence"/>
</dbReference>
<dbReference type="CDD" id="cd09110">
    <property type="entry name" value="PLDc_CLS_1"/>
    <property type="match status" value="1"/>
</dbReference>
<keyword evidence="4" id="KW-1185">Reference proteome</keyword>
<keyword evidence="1" id="KW-0472">Membrane</keyword>
<dbReference type="PANTHER" id="PTHR21248:SF22">
    <property type="entry name" value="PHOSPHOLIPASE D"/>
    <property type="match status" value="1"/>
</dbReference>
<evidence type="ECO:0000313" key="3">
    <source>
        <dbReference type="EMBL" id="TCS88891.1"/>
    </source>
</evidence>
<evidence type="ECO:0000259" key="2">
    <source>
        <dbReference type="PROSITE" id="PS50035"/>
    </source>
</evidence>
<dbReference type="AlphaFoldDB" id="A0A4R3KUZ6"/>
<comment type="caution">
    <text evidence="3">The sequence shown here is derived from an EMBL/GenBank/DDBJ whole genome shotgun (WGS) entry which is preliminary data.</text>
</comment>